<dbReference type="PRINTS" id="PR00421">
    <property type="entry name" value="THIOREDOXIN"/>
</dbReference>
<evidence type="ECO:0000313" key="4">
    <source>
        <dbReference type="Proteomes" id="UP001438707"/>
    </source>
</evidence>
<dbReference type="CDD" id="cd02947">
    <property type="entry name" value="TRX_family"/>
    <property type="match status" value="1"/>
</dbReference>
<proteinExistence type="predicted"/>
<name>A0AAW1S310_9CHLO</name>
<dbReference type="FunFam" id="3.40.30.10:FF:000245">
    <property type="entry name" value="Thioredoxin"/>
    <property type="match status" value="1"/>
</dbReference>
<dbReference type="PROSITE" id="PS51352">
    <property type="entry name" value="THIOREDOXIN_2"/>
    <property type="match status" value="1"/>
</dbReference>
<accession>A0AAW1S310</accession>
<dbReference type="SUPFAM" id="SSF52833">
    <property type="entry name" value="Thioredoxin-like"/>
    <property type="match status" value="1"/>
</dbReference>
<gene>
    <name evidence="3" type="ORF">WJX74_009243</name>
</gene>
<dbReference type="InterPro" id="IPR036249">
    <property type="entry name" value="Thioredoxin-like_sf"/>
</dbReference>
<evidence type="ECO:0000256" key="1">
    <source>
        <dbReference type="ARBA" id="ARBA00023157"/>
    </source>
</evidence>
<dbReference type="AlphaFoldDB" id="A0AAW1S310"/>
<organism evidence="3 4">
    <name type="scientific">Apatococcus lobatus</name>
    <dbReference type="NCBI Taxonomy" id="904363"/>
    <lineage>
        <taxon>Eukaryota</taxon>
        <taxon>Viridiplantae</taxon>
        <taxon>Chlorophyta</taxon>
        <taxon>core chlorophytes</taxon>
        <taxon>Trebouxiophyceae</taxon>
        <taxon>Chlorellales</taxon>
        <taxon>Chlorellaceae</taxon>
        <taxon>Apatococcus</taxon>
    </lineage>
</organism>
<dbReference type="InterPro" id="IPR013766">
    <property type="entry name" value="Thioredoxin_domain"/>
</dbReference>
<dbReference type="EMBL" id="JALJOS010000004">
    <property type="protein sequence ID" value="KAK9840400.1"/>
    <property type="molecule type" value="Genomic_DNA"/>
</dbReference>
<keyword evidence="1" id="KW-1015">Disulfide bond</keyword>
<dbReference type="Gene3D" id="3.40.30.10">
    <property type="entry name" value="Glutaredoxin"/>
    <property type="match status" value="1"/>
</dbReference>
<reference evidence="3 4" key="1">
    <citation type="journal article" date="2024" name="Nat. Commun.">
        <title>Phylogenomics reveals the evolutionary origins of lichenization in chlorophyte algae.</title>
        <authorList>
            <person name="Puginier C."/>
            <person name="Libourel C."/>
            <person name="Otte J."/>
            <person name="Skaloud P."/>
            <person name="Haon M."/>
            <person name="Grisel S."/>
            <person name="Petersen M."/>
            <person name="Berrin J.G."/>
            <person name="Delaux P.M."/>
            <person name="Dal Grande F."/>
            <person name="Keller J."/>
        </authorList>
    </citation>
    <scope>NUCLEOTIDE SEQUENCE [LARGE SCALE GENOMIC DNA]</scope>
    <source>
        <strain evidence="3 4">SAG 2145</strain>
    </source>
</reference>
<feature type="domain" description="Thioredoxin" evidence="2">
    <location>
        <begin position="1"/>
        <end position="125"/>
    </location>
</feature>
<dbReference type="Pfam" id="PF00085">
    <property type="entry name" value="Thioredoxin"/>
    <property type="match status" value="1"/>
</dbReference>
<protein>
    <recommendedName>
        <fullName evidence="2">Thioredoxin domain-containing protein</fullName>
    </recommendedName>
</protein>
<dbReference type="Proteomes" id="UP001438707">
    <property type="component" value="Unassembled WGS sequence"/>
</dbReference>
<dbReference type="PROSITE" id="PS00194">
    <property type="entry name" value="THIOREDOXIN_1"/>
    <property type="match status" value="1"/>
</dbReference>
<keyword evidence="4" id="KW-1185">Reference proteome</keyword>
<evidence type="ECO:0000259" key="2">
    <source>
        <dbReference type="PROSITE" id="PS51352"/>
    </source>
</evidence>
<dbReference type="PANTHER" id="PTHR46115">
    <property type="entry name" value="THIOREDOXIN-LIKE PROTEIN 1"/>
    <property type="match status" value="1"/>
</dbReference>
<sequence>MKHGRIVEIKGQQQWEDLLEQALQHERLVIVDFSAKWCGPCKVMRPCFVQLSEAYPNVLFLTVDVEDNEGIAARCAVTAMPTFAVITQGIKVDEAVGAGRHQLRQLVEKWISASKTADALQQPAKQSHAVNPT</sequence>
<comment type="caution">
    <text evidence="3">The sequence shown here is derived from an EMBL/GenBank/DDBJ whole genome shotgun (WGS) entry which is preliminary data.</text>
</comment>
<evidence type="ECO:0000313" key="3">
    <source>
        <dbReference type="EMBL" id="KAK9840400.1"/>
    </source>
</evidence>
<dbReference type="InterPro" id="IPR017937">
    <property type="entry name" value="Thioredoxin_CS"/>
</dbReference>